<gene>
    <name evidence="1" type="ORF">ACAOBT_LOCUS4204</name>
</gene>
<reference evidence="1" key="1">
    <citation type="submission" date="2022-03" db="EMBL/GenBank/DDBJ databases">
        <authorList>
            <person name="Sayadi A."/>
        </authorList>
    </citation>
    <scope>NUCLEOTIDE SEQUENCE</scope>
</reference>
<accession>A0A9P0P051</accession>
<dbReference type="OrthoDB" id="6657680at2759"/>
<keyword evidence="2" id="KW-1185">Reference proteome</keyword>
<organism evidence="1 2">
    <name type="scientific">Acanthoscelides obtectus</name>
    <name type="common">Bean weevil</name>
    <name type="synonym">Bruchus obtectus</name>
    <dbReference type="NCBI Taxonomy" id="200917"/>
    <lineage>
        <taxon>Eukaryota</taxon>
        <taxon>Metazoa</taxon>
        <taxon>Ecdysozoa</taxon>
        <taxon>Arthropoda</taxon>
        <taxon>Hexapoda</taxon>
        <taxon>Insecta</taxon>
        <taxon>Pterygota</taxon>
        <taxon>Neoptera</taxon>
        <taxon>Endopterygota</taxon>
        <taxon>Coleoptera</taxon>
        <taxon>Polyphaga</taxon>
        <taxon>Cucujiformia</taxon>
        <taxon>Chrysomeloidea</taxon>
        <taxon>Chrysomelidae</taxon>
        <taxon>Bruchinae</taxon>
        <taxon>Bruchini</taxon>
        <taxon>Acanthoscelides</taxon>
    </lineage>
</organism>
<protein>
    <submittedName>
        <fullName evidence="1">Uncharacterized protein</fullName>
    </submittedName>
</protein>
<dbReference type="AlphaFoldDB" id="A0A9P0P051"/>
<sequence length="109" mass="12907">MSILLAPSHNGDNSKTNDLVYIEHPDQLMSHPELIEKLPKEYLLKLSPYQLEQFWECLSNKLKEDSDLQERRPCYEHYNRPEDEIHIDGPAPPKYRCYVCQANKKVYDT</sequence>
<comment type="caution">
    <text evidence="1">The sequence shown here is derived from an EMBL/GenBank/DDBJ whole genome shotgun (WGS) entry which is preliminary data.</text>
</comment>
<proteinExistence type="predicted"/>
<evidence type="ECO:0000313" key="2">
    <source>
        <dbReference type="Proteomes" id="UP001152888"/>
    </source>
</evidence>
<dbReference type="EMBL" id="CAKOFQ010006695">
    <property type="protein sequence ID" value="CAH1961525.1"/>
    <property type="molecule type" value="Genomic_DNA"/>
</dbReference>
<name>A0A9P0P051_ACAOB</name>
<dbReference type="Proteomes" id="UP001152888">
    <property type="component" value="Unassembled WGS sequence"/>
</dbReference>
<evidence type="ECO:0000313" key="1">
    <source>
        <dbReference type="EMBL" id="CAH1961525.1"/>
    </source>
</evidence>